<dbReference type="SUPFAM" id="SSF51445">
    <property type="entry name" value="(Trans)glycosidases"/>
    <property type="match status" value="1"/>
</dbReference>
<organism evidence="11 13">
    <name type="scientific">Parascaris univalens</name>
    <name type="common">Nematode worm</name>
    <dbReference type="NCBI Taxonomy" id="6257"/>
    <lineage>
        <taxon>Eukaryota</taxon>
        <taxon>Metazoa</taxon>
        <taxon>Ecdysozoa</taxon>
        <taxon>Nematoda</taxon>
        <taxon>Chromadorea</taxon>
        <taxon>Rhabditida</taxon>
        <taxon>Spirurina</taxon>
        <taxon>Ascaridomorpha</taxon>
        <taxon>Ascaridoidea</taxon>
        <taxon>Ascarididae</taxon>
        <taxon>Parascaris</taxon>
    </lineage>
</organism>
<evidence type="ECO:0000256" key="6">
    <source>
        <dbReference type="ARBA" id="ARBA00023180"/>
    </source>
</evidence>
<comment type="subcellular location">
    <subcellularLocation>
        <location evidence="1">Membrane</location>
    </subcellularLocation>
</comment>
<dbReference type="PANTHER" id="PTHR22762:SF133">
    <property type="entry name" value="P-TYPE DOMAIN-CONTAINING PROTEIN"/>
    <property type="match status" value="1"/>
</dbReference>
<comment type="similarity">
    <text evidence="2 9">Belongs to the glycosyl hydrolase 31 family.</text>
</comment>
<dbReference type="GO" id="GO:0030246">
    <property type="term" value="F:carbohydrate binding"/>
    <property type="evidence" value="ECO:0007669"/>
    <property type="project" value="InterPro"/>
</dbReference>
<sequence>HRYSVSVGFRYGFHSRGNEKESTTFWDVLISFCEEMSPKTTKSFNTTAMRCPQLSLLTLFVCGTCVGGQLSTVDSKRRVDCFPDPNASSASCEKRGCIWDTQNYQDTTVPLCYFPSGTGYSVFNVSDDEILLTKENSSGNAVNPFGKDISPLKFRKQYYGSTLNIRIEPSSASLRRFEPDIDLLRGFTYSSDSLYVETTTQGIFSFSVKRRSTNVALWNTSLGGGLMFADQYIQLATYFASNNVYGFGENVHHTLKHNLNKYTTWGMLARDEGPNAYGESTNNLYGVYAFYVCVENDGNAHGAVIVNSNPQDITTGPGPHMVYRTIGGMLDIYFFPGPTPEEVIQQYEALVGKPMMPAYWALGFQLSRYGYANLSDQQAIIKRNREAGIPLDAPHFDIDYMNRNMDFTTGQNWQGLGGYVRQLQQDGLHVVLIFDPAIDVISESFTRAVEKDVAFIEWPRDDLVQTEIQNLYNVTNGTKIMLGVVWPDRHTAFPDFSDLKPNTVEWWVDEYRRYHKSVPFDGLWIDMNEPANFGTNEEEPWYFGNDDHPNIEPLNCSKSNASDRQWDYPPYKTHSAYFYGSTSELASKTLCMLATTRRGQDLFYNTKNLYGLYEAKATLKAVHEVTQKRGIVLSRSTFPGAGRYAGHWLGDNQAVWEALRVSAIGVQEFNMFGIPYVGSDICGYSGNAEEEMCLRWHQLGAFHPFSRNHNNNNAAPQDPAQWPTVAEATREANLFRYRYLPYLYSLHFASSIAGGTVVRPVFFEFPRDNQTYDLGLQFMWGPGLMIVPVTEQGAETVSAYLPTSATWYSLRDGDYGETVFSGNMRARKTEMIPVLARGGVIIPRQPPETTTTASRRNPFDLLIAIDPSNGTAAGFLYWDDGESVISDFGSYPFYEFRFTFTTNAESSKLTIMRISNGNIRMPTLDSIDVLGLPYAPNMSTVKYMEETVDMTQSSYDESKKLFKIRKQGMIALDEQPTIAELIWSTNGLTKMSITRRPSTLAALLPLLRILYWFV</sequence>
<dbReference type="PANTHER" id="PTHR22762">
    <property type="entry name" value="ALPHA-GLUCOSIDASE"/>
    <property type="match status" value="1"/>
</dbReference>
<dbReference type="Pfam" id="PF21365">
    <property type="entry name" value="Glyco_hydro_31_3rd"/>
    <property type="match status" value="1"/>
</dbReference>
<evidence type="ECO:0000256" key="8">
    <source>
        <dbReference type="PROSITE-ProRule" id="PRU00779"/>
    </source>
</evidence>
<dbReference type="GO" id="GO:0016020">
    <property type="term" value="C:membrane"/>
    <property type="evidence" value="ECO:0007669"/>
    <property type="project" value="UniProtKB-SubCell"/>
</dbReference>
<keyword evidence="4" id="KW-0472">Membrane</keyword>
<dbReference type="Pfam" id="PF00088">
    <property type="entry name" value="Trefoil"/>
    <property type="match status" value="1"/>
</dbReference>
<dbReference type="InterPro" id="IPR017853">
    <property type="entry name" value="GH"/>
</dbReference>
<evidence type="ECO:0000259" key="10">
    <source>
        <dbReference type="PROSITE" id="PS51448"/>
    </source>
</evidence>
<dbReference type="GO" id="GO:0004558">
    <property type="term" value="F:alpha-1,4-glucosidase activity"/>
    <property type="evidence" value="ECO:0007669"/>
    <property type="project" value="TreeGrafter"/>
</dbReference>
<keyword evidence="6" id="KW-0325">Glycoprotein</keyword>
<proteinExistence type="inferred from homology"/>
<dbReference type="InterPro" id="IPR013780">
    <property type="entry name" value="Glyco_hydro_b"/>
</dbReference>
<keyword evidence="5" id="KW-1015">Disulfide bond</keyword>
<dbReference type="AlphaFoldDB" id="A0A914ZHC2"/>
<dbReference type="InterPro" id="IPR048395">
    <property type="entry name" value="Glyco_hydro_31_C"/>
</dbReference>
<dbReference type="PROSITE" id="PS51448">
    <property type="entry name" value="P_TREFOIL_2"/>
    <property type="match status" value="1"/>
</dbReference>
<dbReference type="InterPro" id="IPR011013">
    <property type="entry name" value="Gal_mutarotase_sf_dom"/>
</dbReference>
<evidence type="ECO:0000256" key="7">
    <source>
        <dbReference type="ARBA" id="ARBA00023295"/>
    </source>
</evidence>
<dbReference type="InterPro" id="IPR000322">
    <property type="entry name" value="Glyco_hydro_31_TIM"/>
</dbReference>
<name>A0A914ZHC2_PARUN</name>
<dbReference type="Proteomes" id="UP000887569">
    <property type="component" value="Unplaced"/>
</dbReference>
<feature type="domain" description="P-type" evidence="10">
    <location>
        <begin position="63"/>
        <end position="116"/>
    </location>
</feature>
<dbReference type="Gene3D" id="2.60.40.1180">
    <property type="entry name" value="Golgi alpha-mannosidase II"/>
    <property type="match status" value="2"/>
</dbReference>
<evidence type="ECO:0000256" key="9">
    <source>
        <dbReference type="RuleBase" id="RU361185"/>
    </source>
</evidence>
<dbReference type="SUPFAM" id="SSF74650">
    <property type="entry name" value="Galactose mutarotase-like"/>
    <property type="match status" value="1"/>
</dbReference>
<dbReference type="WBParaSite" id="PgB03_g090_t05">
    <property type="protein sequence ID" value="PgB03_g090_t05"/>
    <property type="gene ID" value="PgB03_g090"/>
</dbReference>
<reference evidence="12 13" key="1">
    <citation type="submission" date="2022-11" db="UniProtKB">
        <authorList>
            <consortium name="WormBaseParasite"/>
        </authorList>
    </citation>
    <scope>IDENTIFICATION</scope>
</reference>
<dbReference type="CDD" id="cd00111">
    <property type="entry name" value="Trefoil"/>
    <property type="match status" value="1"/>
</dbReference>
<keyword evidence="7 9" id="KW-0326">Glycosidase</keyword>
<keyword evidence="3 9" id="KW-0378">Hydrolase</keyword>
<dbReference type="Gene3D" id="4.10.110.10">
    <property type="entry name" value="Spasmolytic Protein, domain 1"/>
    <property type="match status" value="1"/>
</dbReference>
<dbReference type="SMART" id="SM00018">
    <property type="entry name" value="PD"/>
    <property type="match status" value="1"/>
</dbReference>
<dbReference type="Pfam" id="PF01055">
    <property type="entry name" value="Glyco_hydro_31_2nd"/>
    <property type="match status" value="1"/>
</dbReference>
<dbReference type="Gene3D" id="3.20.20.80">
    <property type="entry name" value="Glycosidases"/>
    <property type="match status" value="1"/>
</dbReference>
<evidence type="ECO:0000256" key="2">
    <source>
        <dbReference type="ARBA" id="ARBA00007806"/>
    </source>
</evidence>
<evidence type="ECO:0000256" key="1">
    <source>
        <dbReference type="ARBA" id="ARBA00004370"/>
    </source>
</evidence>
<evidence type="ECO:0000256" key="4">
    <source>
        <dbReference type="ARBA" id="ARBA00023136"/>
    </source>
</evidence>
<dbReference type="CDD" id="cd14752">
    <property type="entry name" value="GH31_N"/>
    <property type="match status" value="1"/>
</dbReference>
<accession>A0A914ZHC2</accession>
<dbReference type="PROSITE" id="PS00129">
    <property type="entry name" value="GLYCOSYL_HYDROL_F31_1"/>
    <property type="match status" value="1"/>
</dbReference>
<evidence type="ECO:0000313" key="12">
    <source>
        <dbReference type="WBParaSite" id="PgB03_g090_t04"/>
    </source>
</evidence>
<dbReference type="InterPro" id="IPR000519">
    <property type="entry name" value="P_trefoil_dom"/>
</dbReference>
<evidence type="ECO:0000313" key="13">
    <source>
        <dbReference type="WBParaSite" id="PgB03_g090_t05"/>
    </source>
</evidence>
<comment type="caution">
    <text evidence="8">Lacks conserved residue(s) required for the propagation of feature annotation.</text>
</comment>
<dbReference type="SUPFAM" id="SSF51011">
    <property type="entry name" value="Glycosyl hydrolase domain"/>
    <property type="match status" value="1"/>
</dbReference>
<dbReference type="CDD" id="cd06602">
    <property type="entry name" value="GH31_MGAM_SI_GAA"/>
    <property type="match status" value="1"/>
</dbReference>
<dbReference type="WBParaSite" id="PgB03_g090_t04">
    <property type="protein sequence ID" value="PgB03_g090_t04"/>
    <property type="gene ID" value="PgB03_g090"/>
</dbReference>
<dbReference type="GO" id="GO:0005975">
    <property type="term" value="P:carbohydrate metabolic process"/>
    <property type="evidence" value="ECO:0007669"/>
    <property type="project" value="InterPro"/>
</dbReference>
<dbReference type="InterPro" id="IPR030458">
    <property type="entry name" value="Glyco_hydro_31_AS"/>
</dbReference>
<evidence type="ECO:0000256" key="3">
    <source>
        <dbReference type="ARBA" id="ARBA00022801"/>
    </source>
</evidence>
<protein>
    <submittedName>
        <fullName evidence="12 13">P-type domain-containing protein</fullName>
    </submittedName>
</protein>
<dbReference type="InterPro" id="IPR044913">
    <property type="entry name" value="P_trefoil_dom_sf"/>
</dbReference>
<evidence type="ECO:0000256" key="5">
    <source>
        <dbReference type="ARBA" id="ARBA00023157"/>
    </source>
</evidence>
<dbReference type="Gene3D" id="2.60.40.1760">
    <property type="entry name" value="glycosyl hydrolase (family 31)"/>
    <property type="match status" value="1"/>
</dbReference>
<keyword evidence="11" id="KW-1185">Reference proteome</keyword>
<evidence type="ECO:0000313" key="11">
    <source>
        <dbReference type="Proteomes" id="UP000887569"/>
    </source>
</evidence>